<name>A0AAW8CRV8_9BURK</name>
<protein>
    <submittedName>
        <fullName evidence="2">Nucleotidyltransferase</fullName>
    </submittedName>
</protein>
<dbReference type="InterPro" id="IPR043519">
    <property type="entry name" value="NT_sf"/>
</dbReference>
<dbReference type="EMBL" id="JAUSRD010000002">
    <property type="protein sequence ID" value="MDP9891662.1"/>
    <property type="molecule type" value="Genomic_DNA"/>
</dbReference>
<dbReference type="AlphaFoldDB" id="A0AAW8CRV8"/>
<evidence type="ECO:0000256" key="1">
    <source>
        <dbReference type="SAM" id="MobiDB-lite"/>
    </source>
</evidence>
<sequence length="299" mass="33207">MPSTTALAPSLEEEVAPHVAEFYRRSLRALRDAGIPFLVGGAFSLACYTGIRRATKDLDLFILREDFERIAALMQQHGWRTEMTYPHWLAKVYEGDAFIDLIFNSGNGVTPVDARWFQGNCRSEVLGVPVHVANVEDSLLSKAFIMERERYDGGDIAHLLLARAERLDWASLLERFGPHWRVLLAHLVLFGYIYPGERHRIPEWVMTRLSDRLADEAHGPAAPTDRNVCAGTLLSREQYLHDVQQGGYVDGRLTPASGMTEQDVAVWSQDIEAPPPGVVTGSDTPAEPSGESGAGEPRI</sequence>
<dbReference type="RefSeq" id="WP_307683888.1">
    <property type="nucleotide sequence ID" value="NZ_JAUSRD010000002.1"/>
</dbReference>
<reference evidence="2" key="1">
    <citation type="submission" date="2023-07" db="EMBL/GenBank/DDBJ databases">
        <title>Sorghum-associated microbial communities from plants grown in Nebraska, USA.</title>
        <authorList>
            <person name="Schachtman D."/>
        </authorList>
    </citation>
    <scope>NUCLEOTIDE SEQUENCE</scope>
    <source>
        <strain evidence="2">DS3754</strain>
    </source>
</reference>
<evidence type="ECO:0000313" key="3">
    <source>
        <dbReference type="Proteomes" id="UP001242045"/>
    </source>
</evidence>
<dbReference type="SUPFAM" id="SSF81301">
    <property type="entry name" value="Nucleotidyltransferase"/>
    <property type="match status" value="1"/>
</dbReference>
<dbReference type="Pfam" id="PF14907">
    <property type="entry name" value="NTP_transf_5"/>
    <property type="match status" value="1"/>
</dbReference>
<proteinExistence type="predicted"/>
<dbReference type="InterPro" id="IPR039498">
    <property type="entry name" value="NTP_transf_5"/>
</dbReference>
<organism evidence="2 3">
    <name type="scientific">Variovorax boronicumulans</name>
    <dbReference type="NCBI Taxonomy" id="436515"/>
    <lineage>
        <taxon>Bacteria</taxon>
        <taxon>Pseudomonadati</taxon>
        <taxon>Pseudomonadota</taxon>
        <taxon>Betaproteobacteria</taxon>
        <taxon>Burkholderiales</taxon>
        <taxon>Comamonadaceae</taxon>
        <taxon>Variovorax</taxon>
    </lineage>
</organism>
<gene>
    <name evidence="2" type="ORF">J2W31_000765</name>
</gene>
<evidence type="ECO:0000313" key="2">
    <source>
        <dbReference type="EMBL" id="MDP9891662.1"/>
    </source>
</evidence>
<dbReference type="Proteomes" id="UP001242045">
    <property type="component" value="Unassembled WGS sequence"/>
</dbReference>
<comment type="caution">
    <text evidence="2">The sequence shown here is derived from an EMBL/GenBank/DDBJ whole genome shotgun (WGS) entry which is preliminary data.</text>
</comment>
<accession>A0AAW8CRV8</accession>
<feature type="region of interest" description="Disordered" evidence="1">
    <location>
        <begin position="270"/>
        <end position="299"/>
    </location>
</feature>
<dbReference type="Gene3D" id="3.30.460.40">
    <property type="match status" value="1"/>
</dbReference>